<reference evidence="1 2" key="1">
    <citation type="submission" date="2018-08" db="EMBL/GenBank/DDBJ databases">
        <title>Meiothermus terrae DSM 26712 genome sequencing project.</title>
        <authorList>
            <person name="Da Costa M.S."/>
            <person name="Albuquerque L."/>
            <person name="Raposo P."/>
            <person name="Froufe H.J.C."/>
            <person name="Barroso C.S."/>
            <person name="Egas C."/>
        </authorList>
    </citation>
    <scope>NUCLEOTIDE SEQUENCE [LARGE SCALE GENOMIC DNA]</scope>
    <source>
        <strain evidence="1 2">DSM 26712</strain>
    </source>
</reference>
<name>A0A399F4E5_9DEIN</name>
<protein>
    <submittedName>
        <fullName evidence="1">Uncharacterized protein</fullName>
    </submittedName>
</protein>
<dbReference type="EMBL" id="QXDL01000005">
    <property type="protein sequence ID" value="RIH90655.1"/>
    <property type="molecule type" value="Genomic_DNA"/>
</dbReference>
<proteinExistence type="predicted"/>
<accession>A0A399F4E5</accession>
<dbReference type="Proteomes" id="UP000265715">
    <property type="component" value="Unassembled WGS sequence"/>
</dbReference>
<dbReference type="AlphaFoldDB" id="A0A399F4E5"/>
<comment type="caution">
    <text evidence="1">The sequence shown here is derived from an EMBL/GenBank/DDBJ whole genome shotgun (WGS) entry which is preliminary data.</text>
</comment>
<evidence type="ECO:0000313" key="2">
    <source>
        <dbReference type="Proteomes" id="UP000265715"/>
    </source>
</evidence>
<dbReference type="RefSeq" id="WP_170159511.1">
    <property type="nucleotide sequence ID" value="NZ_QXDL01000005.1"/>
</dbReference>
<evidence type="ECO:0000313" key="1">
    <source>
        <dbReference type="EMBL" id="RIH90655.1"/>
    </source>
</evidence>
<sequence length="54" mass="6243">MLHQFKGPKQFKSYLESLRPFSREYAEATGVWSAWLAAPRKLSWKQFVAKGGAR</sequence>
<organism evidence="1 2">
    <name type="scientific">Calidithermus terrae</name>
    <dbReference type="NCBI Taxonomy" id="1408545"/>
    <lineage>
        <taxon>Bacteria</taxon>
        <taxon>Thermotogati</taxon>
        <taxon>Deinococcota</taxon>
        <taxon>Deinococci</taxon>
        <taxon>Thermales</taxon>
        <taxon>Thermaceae</taxon>
        <taxon>Calidithermus</taxon>
    </lineage>
</organism>
<gene>
    <name evidence="1" type="ORF">Mterra_00257</name>
</gene>
<keyword evidence="2" id="KW-1185">Reference proteome</keyword>